<gene>
    <name evidence="1" type="ORF">RS82_01102</name>
</gene>
<reference evidence="1 2" key="1">
    <citation type="submission" date="2015-02" db="EMBL/GenBank/DDBJ databases">
        <title>Draft genome sequences of ten Microbacterium spp. with emphasis on heavy metal contaminated environments.</title>
        <authorList>
            <person name="Corretto E."/>
        </authorList>
    </citation>
    <scope>NUCLEOTIDE SEQUENCE [LARGE SCALE GENOMIC DNA]</scope>
    <source>
        <strain evidence="1 2">DSM 8608</strain>
    </source>
</reference>
<comment type="caution">
    <text evidence="1">The sequence shown here is derived from an EMBL/GenBank/DDBJ whole genome shotgun (WGS) entry which is preliminary data.</text>
</comment>
<keyword evidence="2" id="KW-1185">Reference proteome</keyword>
<organism evidence="1 2">
    <name type="scientific">Microbacterium trichothecenolyticum</name>
    <name type="common">Aureobacterium trichothecenolyticum</name>
    <dbReference type="NCBI Taxonomy" id="69370"/>
    <lineage>
        <taxon>Bacteria</taxon>
        <taxon>Bacillati</taxon>
        <taxon>Actinomycetota</taxon>
        <taxon>Actinomycetes</taxon>
        <taxon>Micrococcales</taxon>
        <taxon>Microbacteriaceae</taxon>
        <taxon>Microbacterium</taxon>
    </lineage>
</organism>
<evidence type="ECO:0000313" key="2">
    <source>
        <dbReference type="Proteomes" id="UP000034098"/>
    </source>
</evidence>
<accession>A0A0M2HIL5</accession>
<proteinExistence type="predicted"/>
<dbReference type="AlphaFoldDB" id="A0A0M2HIL5"/>
<evidence type="ECO:0000313" key="1">
    <source>
        <dbReference type="EMBL" id="KJL44139.1"/>
    </source>
</evidence>
<sequence length="64" mass="6788">MAYSPTATFSSVGSPVRAVSAITAVGQGTKAKVARIPKFAHCRPTSISLIRVKAALWFIQITAR</sequence>
<dbReference type="EMBL" id="JYJA01000028">
    <property type="protein sequence ID" value="KJL44139.1"/>
    <property type="molecule type" value="Genomic_DNA"/>
</dbReference>
<protein>
    <submittedName>
        <fullName evidence="1">Uncharacterized protein</fullName>
    </submittedName>
</protein>
<name>A0A0M2HIL5_MICTR</name>
<dbReference type="Proteomes" id="UP000034098">
    <property type="component" value="Unassembled WGS sequence"/>
</dbReference>